<evidence type="ECO:0000256" key="2">
    <source>
        <dbReference type="SAM" id="Phobius"/>
    </source>
</evidence>
<organism evidence="4 5">
    <name type="scientific">Ahniella affigens</name>
    <dbReference type="NCBI Taxonomy" id="2021234"/>
    <lineage>
        <taxon>Bacteria</taxon>
        <taxon>Pseudomonadati</taxon>
        <taxon>Pseudomonadota</taxon>
        <taxon>Gammaproteobacteria</taxon>
        <taxon>Lysobacterales</taxon>
        <taxon>Rhodanobacteraceae</taxon>
        <taxon>Ahniella</taxon>
    </lineage>
</organism>
<feature type="compositionally biased region" description="Pro residues" evidence="1">
    <location>
        <begin position="152"/>
        <end position="168"/>
    </location>
</feature>
<dbReference type="AlphaFoldDB" id="A0A2P1PXW4"/>
<dbReference type="RefSeq" id="WP_106893602.1">
    <property type="nucleotide sequence ID" value="NZ_CP027860.1"/>
</dbReference>
<keyword evidence="2" id="KW-1133">Transmembrane helix</keyword>
<evidence type="ECO:0000313" key="4">
    <source>
        <dbReference type="EMBL" id="AVP99686.1"/>
    </source>
</evidence>
<feature type="region of interest" description="Disordered" evidence="1">
    <location>
        <begin position="90"/>
        <end position="234"/>
    </location>
</feature>
<keyword evidence="2" id="KW-0472">Membrane</keyword>
<accession>A0A2P1PXW4</accession>
<evidence type="ECO:0000259" key="3">
    <source>
        <dbReference type="Pfam" id="PF16537"/>
    </source>
</evidence>
<feature type="compositionally biased region" description="Low complexity" evidence="1">
    <location>
        <begin position="106"/>
        <end position="131"/>
    </location>
</feature>
<gene>
    <name evidence="4" type="ORF">C7S18_22030</name>
</gene>
<dbReference type="Pfam" id="PF16537">
    <property type="entry name" value="T2SSB"/>
    <property type="match status" value="1"/>
</dbReference>
<evidence type="ECO:0000313" key="5">
    <source>
        <dbReference type="Proteomes" id="UP000241074"/>
    </source>
</evidence>
<protein>
    <recommendedName>
        <fullName evidence="3">Type II secretion system protein GspB C-terminal domain-containing protein</fullName>
    </recommendedName>
</protein>
<reference evidence="4 5" key="1">
    <citation type="submission" date="2018-03" db="EMBL/GenBank/DDBJ databases">
        <title>Ahniella affigens gen. nov., sp. nov., a gammaproteobacterium isolated from sandy soil near a stream.</title>
        <authorList>
            <person name="Ko Y."/>
            <person name="Kim J.-H."/>
        </authorList>
    </citation>
    <scope>NUCLEOTIDE SEQUENCE [LARGE SCALE GENOMIC DNA]</scope>
    <source>
        <strain evidence="4 5">D13</strain>
    </source>
</reference>
<dbReference type="EMBL" id="CP027860">
    <property type="protein sequence ID" value="AVP99686.1"/>
    <property type="molecule type" value="Genomic_DNA"/>
</dbReference>
<keyword evidence="5" id="KW-1185">Reference proteome</keyword>
<dbReference type="OrthoDB" id="5432325at2"/>
<dbReference type="GO" id="GO:0015627">
    <property type="term" value="C:type II protein secretion system complex"/>
    <property type="evidence" value="ECO:0007669"/>
    <property type="project" value="InterPro"/>
</dbReference>
<dbReference type="InterPro" id="IPR032389">
    <property type="entry name" value="GspB_C"/>
</dbReference>
<name>A0A2P1PXW4_9GAMM</name>
<dbReference type="Proteomes" id="UP000241074">
    <property type="component" value="Chromosome"/>
</dbReference>
<feature type="domain" description="Type II secretion system protein GspB C-terminal" evidence="3">
    <location>
        <begin position="255"/>
        <end position="312"/>
    </location>
</feature>
<reference evidence="4 5" key="2">
    <citation type="submission" date="2018-03" db="EMBL/GenBank/DDBJ databases">
        <authorList>
            <person name="Keele B.F."/>
        </authorList>
    </citation>
    <scope>NUCLEOTIDE SEQUENCE [LARGE SCALE GENOMIC DNA]</scope>
    <source>
        <strain evidence="4 5">D13</strain>
    </source>
</reference>
<proteinExistence type="predicted"/>
<dbReference type="KEGG" id="xba:C7S18_22030"/>
<sequence length="317" mass="32705">MSLILEALKKSEAERRAGELPVVLSERAFVPQRERPVWPVFAAFVVLVGLAGAYVNRSILWPERFPSPAEEPDHAAATKALPEGSVALSTEPAANPATGADIAADTPPNAAPTGMTGTPPAPSASIAAAAPTDQGVVPPAGARGPAFTEVPAPAPPAPVDSDPPPSFPTPSASQIEQSEAALAAAPVSAAPPAAPTPAPVPTTQVATAPAATPPTLPVPEIASAPPGPTQAPAEPIVNTALPEFTSLPHATRQAIPALKVSLFVFHQDPSRRFVIVNGARLQEGGVVGEETWLREIRQDGAVFEFRGERFLLRRQGY</sequence>
<feature type="transmembrane region" description="Helical" evidence="2">
    <location>
        <begin position="37"/>
        <end position="55"/>
    </location>
</feature>
<evidence type="ECO:0000256" key="1">
    <source>
        <dbReference type="SAM" id="MobiDB-lite"/>
    </source>
</evidence>
<feature type="compositionally biased region" description="Low complexity" evidence="1">
    <location>
        <begin position="201"/>
        <end position="210"/>
    </location>
</feature>
<keyword evidence="2" id="KW-0812">Transmembrane</keyword>
<feature type="compositionally biased region" description="Low complexity" evidence="1">
    <location>
        <begin position="180"/>
        <end position="191"/>
    </location>
</feature>